<name>A0A9Q3EUA9_9BASI</name>
<evidence type="ECO:0000259" key="1">
    <source>
        <dbReference type="Pfam" id="PF10551"/>
    </source>
</evidence>
<feature type="domain" description="MULE transposase" evidence="1">
    <location>
        <begin position="21"/>
        <end position="116"/>
    </location>
</feature>
<organism evidence="2 3">
    <name type="scientific">Austropuccinia psidii MF-1</name>
    <dbReference type="NCBI Taxonomy" id="1389203"/>
    <lineage>
        <taxon>Eukaryota</taxon>
        <taxon>Fungi</taxon>
        <taxon>Dikarya</taxon>
        <taxon>Basidiomycota</taxon>
        <taxon>Pucciniomycotina</taxon>
        <taxon>Pucciniomycetes</taxon>
        <taxon>Pucciniales</taxon>
        <taxon>Sphaerophragmiaceae</taxon>
        <taxon>Austropuccinia</taxon>
    </lineage>
</organism>
<sequence length="368" mass="42564">MTNLFFAHPASIELGHINHHVILIDATYRTCKYNLPLFHMVGQTATGHTFSLAFCYMERENDNGYIWALQELKMLFQPPRIPKVIIMDCEPALKMAIELVFPSSIHNYCTWHISKNLIQNCRKYFQEDDWKDYQTSWNLLVSSKSTEEYENNLEKIKEKSNDYSGAWAYISNNLLPFKKKFVTAWASQHPHLGNQASSRVESAHSYIKSFINNSNGELSTVFQNFKTAIDIQLKHIHHTMGKERVQKLTDVSPPFKQLLGTISIKAIKIIEDQFQKLKHQPNLQPCSKTLTNGMGIPCSHEIEKLLNTKGYIGSEDFHPQWNLLYNPLEDHDSNSQWNLKQQMEKIEKEVDEHKIPLKKIDQANSGAT</sequence>
<dbReference type="AlphaFoldDB" id="A0A9Q3EUA9"/>
<comment type="caution">
    <text evidence="2">The sequence shown here is derived from an EMBL/GenBank/DDBJ whole genome shotgun (WGS) entry which is preliminary data.</text>
</comment>
<proteinExistence type="predicted"/>
<accession>A0A9Q3EUA9</accession>
<evidence type="ECO:0000313" key="2">
    <source>
        <dbReference type="EMBL" id="MBW0527414.1"/>
    </source>
</evidence>
<gene>
    <name evidence="2" type="ORF">O181_067129</name>
</gene>
<dbReference type="Pfam" id="PF10551">
    <property type="entry name" value="MULE"/>
    <property type="match status" value="1"/>
</dbReference>
<reference evidence="2" key="1">
    <citation type="submission" date="2021-03" db="EMBL/GenBank/DDBJ databases">
        <title>Draft genome sequence of rust myrtle Austropuccinia psidii MF-1, a brazilian biotype.</title>
        <authorList>
            <person name="Quecine M.C."/>
            <person name="Pachon D.M.R."/>
            <person name="Bonatelli M.L."/>
            <person name="Correr F.H."/>
            <person name="Franceschini L.M."/>
            <person name="Leite T.F."/>
            <person name="Margarido G.R.A."/>
            <person name="Almeida C.A."/>
            <person name="Ferrarezi J.A."/>
            <person name="Labate C.A."/>
        </authorList>
    </citation>
    <scope>NUCLEOTIDE SEQUENCE</scope>
    <source>
        <strain evidence="2">MF-1</strain>
    </source>
</reference>
<dbReference type="PANTHER" id="PTHR31569:SF4">
    <property type="entry name" value="SWIM-TYPE DOMAIN-CONTAINING PROTEIN"/>
    <property type="match status" value="1"/>
</dbReference>
<dbReference type="InterPro" id="IPR052579">
    <property type="entry name" value="Zinc_finger_SWIM"/>
</dbReference>
<dbReference type="OrthoDB" id="2437251at2759"/>
<dbReference type="InterPro" id="IPR018289">
    <property type="entry name" value="MULE_transposase_dom"/>
</dbReference>
<dbReference type="EMBL" id="AVOT02033509">
    <property type="protein sequence ID" value="MBW0527414.1"/>
    <property type="molecule type" value="Genomic_DNA"/>
</dbReference>
<dbReference type="Proteomes" id="UP000765509">
    <property type="component" value="Unassembled WGS sequence"/>
</dbReference>
<keyword evidence="3" id="KW-1185">Reference proteome</keyword>
<dbReference type="PANTHER" id="PTHR31569">
    <property type="entry name" value="SWIM-TYPE DOMAIN-CONTAINING PROTEIN"/>
    <property type="match status" value="1"/>
</dbReference>
<protein>
    <recommendedName>
        <fullName evidence="1">MULE transposase domain-containing protein</fullName>
    </recommendedName>
</protein>
<evidence type="ECO:0000313" key="3">
    <source>
        <dbReference type="Proteomes" id="UP000765509"/>
    </source>
</evidence>